<evidence type="ECO:0000256" key="2">
    <source>
        <dbReference type="SAM" id="MobiDB-lite"/>
    </source>
</evidence>
<sequence length="1541" mass="176895">MLNKENYVSWSSRLLRYAKSRPNGKLIHNSIINDDELTDKELKQIEADDQAIQTILLGLLEDIYAVVDSYETAQEIWLRVQQMMKGSDIKIHEKKAKLFNEWERFTSNEGESIESCYHRFLKLMNDLEKNKHFLEKIASNLKFLNNLQLEWSRHTQDPLALMENSNNPYAFPAPHQDQSSFNHNYMQQPMPNHKDITDPTTAINMALTLMAKAFKLNYSTPTNNNQRISSNPRNRQIAQAGMNMGQDRQMQMVGECWESSCSECSSEPKSLEHWKSEWVNWCSREWRVGHFARNCTVRPRRRDAAYLQTQILIAQKEEAGIQLQAEEYDLMAAAADLDEIEKVNANCILMANLQQASTSGTQTDKAPEQYTQLLKPIPESHQVPQNDNDVISEKKSTVSSLLEEKKKLKSDFKTREDELLDKQIQLEKRIKELNNILVKTGQSIQTIHMLSPKPDSMTIEPHNWSSSAHQELHKIVKDEIFPIVNQVDARVQNFEIQFLKEATKFVGDFKSLANEADASLAKHKTLELEIERLLKAVCDECKDDKISYDKAYKDMQQKIKRLQAQLGDLKGKSKDTSCVSDIRNPLSQKLERMFRINPFKTSKEEKHVPNTVSASNRTKPITISQPPVFTKKDVNSDSNGLSSTGVDNTKTKSPQPRSNTKHDRVPFASKSSQSKNKEAEVEEHHRNLLFSKNNKRYPDLFVKFMGTVRFENDHVAVILGFGDLQWGNTLITRVYFGEELGHNLFSVGQFCDLDLEVAFRRNACFVRNLEGVDLLKGDRSTNLYTINLHEMASTSPICLMARSSPTKLWLWHQRLSHLNFDTINDLARNDLVSSLPKFKYNKEYLCPSLEAGRTMLIFSRAPLFLWAEAIATACFTQNRSIIHRCFNKTPYELINGRKPDISFLHVFRALCYPKNDREDIGKLGANGDIGFFIGYFADSYAYRIYNRRAKKIMETMNVSFDELSVMAFEQHSSKPGLQSMTSGQISSGLNLTYALSTITTQQPTEGELDLLFEAMYDDYIGGQPSATARTVPPAQEPQDVDELNSNAMVDGNTFVNPFANSSTSAAESTMEPKNVKEAMTDRAWIDSMQEELLQFKRIDVWVLVPAPDNISPLTLKWLFKNKHDEEQTVIRNKSRLVVRGYRQDEGTDFEESFAPVARMEAIRMFLAYTARKSFSVFQMDVKTAFLHGSLKENVYVCQPEGFIDADHPSHVYKLNKALYGLKQAPRAWYDELSMFLLQNHFFKGTIDLTLFIRRFHDDILVVHVYVDDIIFGSTHPRYIQLFSDLMKSRFEMSMMEEMTFFLGLQVNQSPCGIFINQSKYVLEILKKYGMKSCDPIGTPMEIKDKINLDQNGTPVDATKYRSMIGALMYLTSSRPDIVHATYLCARYQAKPTEKHLKEVKMIFYYLWETINMGLWYTKNSGFELTGFLDADYAGCKDTFKSTSGGAQFLGEKLLTDYGFHFKKIPIYCDSKSTIAISCNPVQHSRTKHVAVRYHFIKEHVEKGTIELYFVKTDFQLADPFTKALPADRFNYLVRRLGMDCA</sequence>
<dbReference type="SUPFAM" id="SSF56672">
    <property type="entry name" value="DNA/RNA polymerases"/>
    <property type="match status" value="1"/>
</dbReference>
<evidence type="ECO:0000259" key="3">
    <source>
        <dbReference type="Pfam" id="PF07727"/>
    </source>
</evidence>
<evidence type="ECO:0000256" key="1">
    <source>
        <dbReference type="SAM" id="Coils"/>
    </source>
</evidence>
<protein>
    <submittedName>
        <fullName evidence="6">Retrovirus-related Pol polyprotein from transposon TNT 1-94</fullName>
    </submittedName>
</protein>
<dbReference type="CDD" id="cd09272">
    <property type="entry name" value="RNase_HI_RT_Ty1"/>
    <property type="match status" value="1"/>
</dbReference>
<dbReference type="InterPro" id="IPR013103">
    <property type="entry name" value="RVT_2"/>
</dbReference>
<keyword evidence="1" id="KW-0175">Coiled coil</keyword>
<comment type="caution">
    <text evidence="6">The sequence shown here is derived from an EMBL/GenBank/DDBJ whole genome shotgun (WGS) entry which is preliminary data.</text>
</comment>
<proteinExistence type="predicted"/>
<dbReference type="InterPro" id="IPR043502">
    <property type="entry name" value="DNA/RNA_pol_sf"/>
</dbReference>
<feature type="domain" description="GAG-pre-integrase" evidence="4">
    <location>
        <begin position="782"/>
        <end position="852"/>
    </location>
</feature>
<feature type="coiled-coil region" evidence="1">
    <location>
        <begin position="391"/>
        <end position="436"/>
    </location>
</feature>
<dbReference type="PANTHER" id="PTHR11439">
    <property type="entry name" value="GAG-POL-RELATED RETROTRANSPOSON"/>
    <property type="match status" value="1"/>
</dbReference>
<evidence type="ECO:0000259" key="4">
    <source>
        <dbReference type="Pfam" id="PF13976"/>
    </source>
</evidence>
<accession>A0A6L2L725</accession>
<dbReference type="InterPro" id="IPR025724">
    <property type="entry name" value="GAG-pre-integrase_dom"/>
</dbReference>
<dbReference type="Pfam" id="PF14223">
    <property type="entry name" value="Retrotran_gag_2"/>
    <property type="match status" value="1"/>
</dbReference>
<evidence type="ECO:0000313" key="6">
    <source>
        <dbReference type="EMBL" id="GEU56115.1"/>
    </source>
</evidence>
<feature type="domain" description="Reverse transcriptase Ty1/copia-type" evidence="3">
    <location>
        <begin position="1099"/>
        <end position="1341"/>
    </location>
</feature>
<dbReference type="Pfam" id="PF07727">
    <property type="entry name" value="RVT_2"/>
    <property type="match status" value="1"/>
</dbReference>
<feature type="compositionally biased region" description="Polar residues" evidence="2">
    <location>
        <begin position="610"/>
        <end position="627"/>
    </location>
</feature>
<evidence type="ECO:0000259" key="5">
    <source>
        <dbReference type="Pfam" id="PF25597"/>
    </source>
</evidence>
<dbReference type="EMBL" id="BKCJ010003609">
    <property type="protein sequence ID" value="GEU56115.1"/>
    <property type="molecule type" value="Genomic_DNA"/>
</dbReference>
<dbReference type="InterPro" id="IPR057670">
    <property type="entry name" value="SH3_retrovirus"/>
</dbReference>
<organism evidence="6">
    <name type="scientific">Tanacetum cinerariifolium</name>
    <name type="common">Dalmatian daisy</name>
    <name type="synonym">Chrysanthemum cinerariifolium</name>
    <dbReference type="NCBI Taxonomy" id="118510"/>
    <lineage>
        <taxon>Eukaryota</taxon>
        <taxon>Viridiplantae</taxon>
        <taxon>Streptophyta</taxon>
        <taxon>Embryophyta</taxon>
        <taxon>Tracheophyta</taxon>
        <taxon>Spermatophyta</taxon>
        <taxon>Magnoliopsida</taxon>
        <taxon>eudicotyledons</taxon>
        <taxon>Gunneridae</taxon>
        <taxon>Pentapetalae</taxon>
        <taxon>asterids</taxon>
        <taxon>campanulids</taxon>
        <taxon>Asterales</taxon>
        <taxon>Asteraceae</taxon>
        <taxon>Asteroideae</taxon>
        <taxon>Anthemideae</taxon>
        <taxon>Anthemidinae</taxon>
        <taxon>Tanacetum</taxon>
    </lineage>
</organism>
<dbReference type="Pfam" id="PF13976">
    <property type="entry name" value="gag_pre-integrs"/>
    <property type="match status" value="1"/>
</dbReference>
<feature type="compositionally biased region" description="Polar residues" evidence="2">
    <location>
        <begin position="636"/>
        <end position="658"/>
    </location>
</feature>
<feature type="coiled-coil region" evidence="1">
    <location>
        <begin position="545"/>
        <end position="572"/>
    </location>
</feature>
<feature type="compositionally biased region" description="Basic and acidic residues" evidence="2">
    <location>
        <begin position="675"/>
        <end position="685"/>
    </location>
</feature>
<dbReference type="PANTHER" id="PTHR11439:SF495">
    <property type="entry name" value="REVERSE TRANSCRIPTASE, RNA-DEPENDENT DNA POLYMERASE-RELATED"/>
    <property type="match status" value="1"/>
</dbReference>
<feature type="domain" description="Retroviral polymerase SH3-like" evidence="5">
    <location>
        <begin position="910"/>
        <end position="971"/>
    </location>
</feature>
<gene>
    <name evidence="6" type="ORF">Tci_028093</name>
</gene>
<name>A0A6L2L725_TANCI</name>
<feature type="region of interest" description="Disordered" evidence="2">
    <location>
        <begin position="598"/>
        <end position="685"/>
    </location>
</feature>
<reference evidence="6" key="1">
    <citation type="journal article" date="2019" name="Sci. Rep.">
        <title>Draft genome of Tanacetum cinerariifolium, the natural source of mosquito coil.</title>
        <authorList>
            <person name="Yamashiro T."/>
            <person name="Shiraishi A."/>
            <person name="Satake H."/>
            <person name="Nakayama K."/>
        </authorList>
    </citation>
    <scope>NUCLEOTIDE SEQUENCE</scope>
</reference>
<dbReference type="Pfam" id="PF25597">
    <property type="entry name" value="SH3_retrovirus"/>
    <property type="match status" value="1"/>
</dbReference>